<dbReference type="AlphaFoldDB" id="A0A6A6P844"/>
<feature type="region of interest" description="Disordered" evidence="1">
    <location>
        <begin position="181"/>
        <end position="256"/>
    </location>
</feature>
<dbReference type="EMBL" id="MU001674">
    <property type="protein sequence ID" value="KAF2459932.1"/>
    <property type="molecule type" value="Genomic_DNA"/>
</dbReference>
<feature type="region of interest" description="Disordered" evidence="1">
    <location>
        <begin position="8"/>
        <end position="28"/>
    </location>
</feature>
<reference evidence="2" key="1">
    <citation type="journal article" date="2020" name="Stud. Mycol.">
        <title>101 Dothideomycetes genomes: a test case for predicting lifestyles and emergence of pathogens.</title>
        <authorList>
            <person name="Haridas S."/>
            <person name="Albert R."/>
            <person name="Binder M."/>
            <person name="Bloem J."/>
            <person name="Labutti K."/>
            <person name="Salamov A."/>
            <person name="Andreopoulos B."/>
            <person name="Baker S."/>
            <person name="Barry K."/>
            <person name="Bills G."/>
            <person name="Bluhm B."/>
            <person name="Cannon C."/>
            <person name="Castanera R."/>
            <person name="Culley D."/>
            <person name="Daum C."/>
            <person name="Ezra D."/>
            <person name="Gonzalez J."/>
            <person name="Henrissat B."/>
            <person name="Kuo A."/>
            <person name="Liang C."/>
            <person name="Lipzen A."/>
            <person name="Lutzoni F."/>
            <person name="Magnuson J."/>
            <person name="Mondo S."/>
            <person name="Nolan M."/>
            <person name="Ohm R."/>
            <person name="Pangilinan J."/>
            <person name="Park H.-J."/>
            <person name="Ramirez L."/>
            <person name="Alfaro M."/>
            <person name="Sun H."/>
            <person name="Tritt A."/>
            <person name="Yoshinaga Y."/>
            <person name="Zwiers L.-H."/>
            <person name="Turgeon B."/>
            <person name="Goodwin S."/>
            <person name="Spatafora J."/>
            <person name="Crous P."/>
            <person name="Grigoriev I."/>
        </authorList>
    </citation>
    <scope>NUCLEOTIDE SEQUENCE</scope>
    <source>
        <strain evidence="2">ATCC 16933</strain>
    </source>
</reference>
<organism evidence="2 3">
    <name type="scientific">Lineolata rhizophorae</name>
    <dbReference type="NCBI Taxonomy" id="578093"/>
    <lineage>
        <taxon>Eukaryota</taxon>
        <taxon>Fungi</taxon>
        <taxon>Dikarya</taxon>
        <taxon>Ascomycota</taxon>
        <taxon>Pezizomycotina</taxon>
        <taxon>Dothideomycetes</taxon>
        <taxon>Dothideomycetes incertae sedis</taxon>
        <taxon>Lineolatales</taxon>
        <taxon>Lineolataceae</taxon>
        <taxon>Lineolata</taxon>
    </lineage>
</organism>
<sequence length="256" mass="27540">MAIVIKKARNGQPECDEKRRDQLRVGSRRAARSGNGWLSALRLPGPGSLSGRIRRSASYFVLACHFPVSGTSNGSVLGGAGRGSGSAGSWDLTTEMRFPLEKSNSLPFPPVGRVRRRASSLGAGRDRAPETRKPWMTPRAAPADLGRDREKSHDPGLAVRPRRTQAGDVNWHGMAYWQRRQQPGPTVHGRRASAPTGPPGNCRQSEGKGSSKRRWRAQRFGNNDSSRRLPAPPDVAITGPGLGMAGARRTGVGPCA</sequence>
<feature type="region of interest" description="Disordered" evidence="1">
    <location>
        <begin position="109"/>
        <end position="166"/>
    </location>
</feature>
<dbReference type="Proteomes" id="UP000799766">
    <property type="component" value="Unassembled WGS sequence"/>
</dbReference>
<evidence type="ECO:0000313" key="3">
    <source>
        <dbReference type="Proteomes" id="UP000799766"/>
    </source>
</evidence>
<protein>
    <submittedName>
        <fullName evidence="2">Uncharacterized protein</fullName>
    </submittedName>
</protein>
<gene>
    <name evidence="2" type="ORF">BDY21DRAFT_419650</name>
</gene>
<feature type="compositionally biased region" description="Basic and acidic residues" evidence="1">
    <location>
        <begin position="145"/>
        <end position="154"/>
    </location>
</feature>
<proteinExistence type="predicted"/>
<accession>A0A6A6P844</accession>
<keyword evidence="3" id="KW-1185">Reference proteome</keyword>
<evidence type="ECO:0000256" key="1">
    <source>
        <dbReference type="SAM" id="MobiDB-lite"/>
    </source>
</evidence>
<name>A0A6A6P844_9PEZI</name>
<evidence type="ECO:0000313" key="2">
    <source>
        <dbReference type="EMBL" id="KAF2459932.1"/>
    </source>
</evidence>
<feature type="compositionally biased region" description="Basic and acidic residues" evidence="1">
    <location>
        <begin position="124"/>
        <end position="133"/>
    </location>
</feature>